<sequence>MGEHTVASFDEELQSIDRLLCDMGELAASMVDDATRALLSTDAALAQRIISDDAIMDAKQRELDDKAITLIARRQPMAQDLRAVVSAIRMAGDLERIGDLAKNIAKRVGAVGLTSTPTSLSYSIESMAELVHRQVKKVVDLYVAREAEALVPLRVEDEKIDIKYTAIFRELLTYMMEDPRNITSCTHLLFCAKNLERIGDHVTNIAENAYYVMTGKQLPMARPKTDETVMAGANA</sequence>
<comment type="similarity">
    <text evidence="2 8">Belongs to the PhoU family.</text>
</comment>
<dbReference type="InterPro" id="IPR028366">
    <property type="entry name" value="PhoU"/>
</dbReference>
<reference evidence="11" key="1">
    <citation type="submission" date="2016-11" db="EMBL/GenBank/DDBJ databases">
        <title>Mesorhizobium oceanicum sp. nov., isolated from deep seawater in South China Sea.</title>
        <authorList>
            <person name="Fu G.-Y."/>
        </authorList>
    </citation>
    <scope>NUCLEOTIDE SEQUENCE [LARGE SCALE GENOMIC DNA]</scope>
    <source>
        <strain evidence="11">B7</strain>
    </source>
</reference>
<dbReference type="NCBIfam" id="TIGR02135">
    <property type="entry name" value="phoU_full"/>
    <property type="match status" value="1"/>
</dbReference>
<dbReference type="GO" id="GO:0045936">
    <property type="term" value="P:negative regulation of phosphate metabolic process"/>
    <property type="evidence" value="ECO:0007669"/>
    <property type="project" value="InterPro"/>
</dbReference>
<keyword evidence="6 8" id="KW-0592">Phosphate transport</keyword>
<dbReference type="GO" id="GO:0030643">
    <property type="term" value="P:intracellular phosphate ion homeostasis"/>
    <property type="evidence" value="ECO:0007669"/>
    <property type="project" value="InterPro"/>
</dbReference>
<comment type="subcellular location">
    <subcellularLocation>
        <location evidence="1 8">Cytoplasm</location>
    </subcellularLocation>
</comment>
<dbReference type="PANTHER" id="PTHR42930:SF3">
    <property type="entry name" value="PHOSPHATE-SPECIFIC TRANSPORT SYSTEM ACCESSORY PROTEIN PHOU"/>
    <property type="match status" value="1"/>
</dbReference>
<dbReference type="SUPFAM" id="SSF109755">
    <property type="entry name" value="PhoU-like"/>
    <property type="match status" value="1"/>
</dbReference>
<dbReference type="OrthoDB" id="9814256at2"/>
<dbReference type="InterPro" id="IPR038078">
    <property type="entry name" value="PhoU-like_sf"/>
</dbReference>
<accession>A0A1L3SXM5</accession>
<evidence type="ECO:0000256" key="4">
    <source>
        <dbReference type="ARBA" id="ARBA00022448"/>
    </source>
</evidence>
<comment type="function">
    <text evidence="7 8">Plays a role in the regulation of phosphate uptake.</text>
</comment>
<dbReference type="PIRSF" id="PIRSF003107">
    <property type="entry name" value="PhoU"/>
    <property type="match status" value="1"/>
</dbReference>
<evidence type="ECO:0000256" key="6">
    <source>
        <dbReference type="ARBA" id="ARBA00022592"/>
    </source>
</evidence>
<dbReference type="InterPro" id="IPR026022">
    <property type="entry name" value="PhoU_dom"/>
</dbReference>
<name>A0A1L3SXM5_9HYPH</name>
<dbReference type="FunFam" id="1.20.58.220:FF:000004">
    <property type="entry name" value="Phosphate-specific transport system accessory protein PhoU"/>
    <property type="match status" value="1"/>
</dbReference>
<gene>
    <name evidence="10" type="ORF">BSQ44_23800</name>
</gene>
<keyword evidence="4 8" id="KW-0813">Transport</keyword>
<evidence type="ECO:0000256" key="2">
    <source>
        <dbReference type="ARBA" id="ARBA00008107"/>
    </source>
</evidence>
<evidence type="ECO:0000313" key="11">
    <source>
        <dbReference type="Proteomes" id="UP000182840"/>
    </source>
</evidence>
<keyword evidence="5 8" id="KW-0963">Cytoplasm</keyword>
<feature type="domain" description="PhoU" evidence="9">
    <location>
        <begin position="21"/>
        <end position="108"/>
    </location>
</feature>
<evidence type="ECO:0000256" key="1">
    <source>
        <dbReference type="ARBA" id="ARBA00004496"/>
    </source>
</evidence>
<dbReference type="KEGG" id="meso:BSQ44_23800"/>
<dbReference type="Proteomes" id="UP000182840">
    <property type="component" value="Chromosome"/>
</dbReference>
<dbReference type="RefSeq" id="WP_072607519.1">
    <property type="nucleotide sequence ID" value="NZ_CP018171.1"/>
</dbReference>
<evidence type="ECO:0000256" key="7">
    <source>
        <dbReference type="ARBA" id="ARBA00056181"/>
    </source>
</evidence>
<evidence type="ECO:0000259" key="9">
    <source>
        <dbReference type="Pfam" id="PF01895"/>
    </source>
</evidence>
<evidence type="ECO:0000256" key="5">
    <source>
        <dbReference type="ARBA" id="ARBA00022490"/>
    </source>
</evidence>
<comment type="subunit">
    <text evidence="3 8">Homodimer.</text>
</comment>
<dbReference type="GO" id="GO:0005737">
    <property type="term" value="C:cytoplasm"/>
    <property type="evidence" value="ECO:0007669"/>
    <property type="project" value="UniProtKB-SubCell"/>
</dbReference>
<evidence type="ECO:0000256" key="3">
    <source>
        <dbReference type="ARBA" id="ARBA00011738"/>
    </source>
</evidence>
<protein>
    <recommendedName>
        <fullName evidence="8">Phosphate-specific transport system accessory protein PhoU</fullName>
    </recommendedName>
</protein>
<dbReference type="PANTHER" id="PTHR42930">
    <property type="entry name" value="PHOSPHATE-SPECIFIC TRANSPORT SYSTEM ACCESSORY PROTEIN PHOU"/>
    <property type="match status" value="1"/>
</dbReference>
<organism evidence="10 11">
    <name type="scientific">Aquibium oceanicum</name>
    <dbReference type="NCBI Taxonomy" id="1670800"/>
    <lineage>
        <taxon>Bacteria</taxon>
        <taxon>Pseudomonadati</taxon>
        <taxon>Pseudomonadota</taxon>
        <taxon>Alphaproteobacteria</taxon>
        <taxon>Hyphomicrobiales</taxon>
        <taxon>Phyllobacteriaceae</taxon>
        <taxon>Aquibium</taxon>
    </lineage>
</organism>
<feature type="domain" description="PhoU" evidence="9">
    <location>
        <begin position="124"/>
        <end position="208"/>
    </location>
</feature>
<dbReference type="GO" id="GO:0006817">
    <property type="term" value="P:phosphate ion transport"/>
    <property type="evidence" value="ECO:0007669"/>
    <property type="project" value="UniProtKB-KW"/>
</dbReference>
<keyword evidence="11" id="KW-1185">Reference proteome</keyword>
<dbReference type="AlphaFoldDB" id="A0A1L3SXM5"/>
<dbReference type="Pfam" id="PF01895">
    <property type="entry name" value="PhoU"/>
    <property type="match status" value="2"/>
</dbReference>
<dbReference type="STRING" id="1670800.BSQ44_23800"/>
<evidence type="ECO:0000256" key="8">
    <source>
        <dbReference type="PIRNR" id="PIRNR003107"/>
    </source>
</evidence>
<proteinExistence type="inferred from homology"/>
<evidence type="ECO:0000313" key="10">
    <source>
        <dbReference type="EMBL" id="APH74055.1"/>
    </source>
</evidence>
<dbReference type="Gene3D" id="1.20.58.220">
    <property type="entry name" value="Phosphate transport system protein phou homolog 2, domain 2"/>
    <property type="match status" value="1"/>
</dbReference>
<dbReference type="EMBL" id="CP018171">
    <property type="protein sequence ID" value="APH74055.1"/>
    <property type="molecule type" value="Genomic_DNA"/>
</dbReference>